<evidence type="ECO:0000256" key="2">
    <source>
        <dbReference type="ARBA" id="ARBA00022617"/>
    </source>
</evidence>
<evidence type="ECO:0000256" key="4">
    <source>
        <dbReference type="ARBA" id="ARBA00023004"/>
    </source>
</evidence>
<dbReference type="EMBL" id="AFQF01003360">
    <property type="protein sequence ID" value="EGU76036.1"/>
    <property type="molecule type" value="Genomic_DNA"/>
</dbReference>
<dbReference type="PROSITE" id="PS00086">
    <property type="entry name" value="CYTOCHROME_P450"/>
    <property type="match status" value="1"/>
</dbReference>
<keyword evidence="6" id="KW-0503">Monooxygenase</keyword>
<keyword evidence="6" id="KW-0560">Oxidoreductase</keyword>
<dbReference type="SUPFAM" id="SSF48264">
    <property type="entry name" value="Cytochrome P450"/>
    <property type="match status" value="1"/>
</dbReference>
<evidence type="ECO:0000256" key="5">
    <source>
        <dbReference type="PIRSR" id="PIRSR602401-1"/>
    </source>
</evidence>
<name>F9G472_FUSOF</name>
<comment type="cofactor">
    <cofactor evidence="1 5">
        <name>heme</name>
        <dbReference type="ChEBI" id="CHEBI:30413"/>
    </cofactor>
</comment>
<dbReference type="PRINTS" id="PR00385">
    <property type="entry name" value="P450"/>
</dbReference>
<dbReference type="PRINTS" id="PR00463">
    <property type="entry name" value="EP450I"/>
</dbReference>
<dbReference type="PANTHER" id="PTHR24305:SF172">
    <property type="entry name" value="P450, PUTATIVE (EUROFUNG)-RELATED"/>
    <property type="match status" value="1"/>
</dbReference>
<evidence type="ECO:0000256" key="1">
    <source>
        <dbReference type="ARBA" id="ARBA00001971"/>
    </source>
</evidence>
<reference evidence="8" key="1">
    <citation type="journal article" date="2012" name="Mol. Plant Microbe Interact.">
        <title>A highly conserved effector in Fusarium oxysporum is required for full virulence on Arabidopsis.</title>
        <authorList>
            <person name="Thatcher L.F."/>
            <person name="Gardiner D.M."/>
            <person name="Kazan K."/>
            <person name="Manners J."/>
        </authorList>
    </citation>
    <scope>NUCLEOTIDE SEQUENCE [LARGE SCALE GENOMIC DNA]</scope>
    <source>
        <strain evidence="8">Fo5176</strain>
    </source>
</reference>
<organism evidence="8">
    <name type="scientific">Fusarium oxysporum (strain Fo5176)</name>
    <name type="common">Fusarium vascular wilt</name>
    <dbReference type="NCBI Taxonomy" id="660025"/>
    <lineage>
        <taxon>Eukaryota</taxon>
        <taxon>Fungi</taxon>
        <taxon>Dikarya</taxon>
        <taxon>Ascomycota</taxon>
        <taxon>Pezizomycotina</taxon>
        <taxon>Sordariomycetes</taxon>
        <taxon>Hypocreomycetidae</taxon>
        <taxon>Hypocreales</taxon>
        <taxon>Nectriaceae</taxon>
        <taxon>Fusarium</taxon>
        <taxon>Fusarium oxysporum species complex</taxon>
    </lineage>
</organism>
<dbReference type="GO" id="GO:0004497">
    <property type="term" value="F:monooxygenase activity"/>
    <property type="evidence" value="ECO:0007669"/>
    <property type="project" value="UniProtKB-KW"/>
</dbReference>
<evidence type="ECO:0008006" key="9">
    <source>
        <dbReference type="Google" id="ProtNLM"/>
    </source>
</evidence>
<evidence type="ECO:0000256" key="7">
    <source>
        <dbReference type="SAM" id="Phobius"/>
    </source>
</evidence>
<dbReference type="Pfam" id="PF00067">
    <property type="entry name" value="p450"/>
    <property type="match status" value="1"/>
</dbReference>
<comment type="caution">
    <text evidence="8">The sequence shown here is derived from an EMBL/GenBank/DDBJ whole genome shotgun (WGS) entry which is preliminary data.</text>
</comment>
<keyword evidence="4 5" id="KW-0408">Iron</keyword>
<keyword evidence="7" id="KW-1133">Transmembrane helix</keyword>
<keyword evidence="7" id="KW-0472">Membrane</keyword>
<dbReference type="STRING" id="660025.F9G472"/>
<evidence type="ECO:0000256" key="3">
    <source>
        <dbReference type="ARBA" id="ARBA00022723"/>
    </source>
</evidence>
<accession>F9G472</accession>
<keyword evidence="7" id="KW-0812">Transmembrane</keyword>
<dbReference type="GO" id="GO:0020037">
    <property type="term" value="F:heme binding"/>
    <property type="evidence" value="ECO:0007669"/>
    <property type="project" value="InterPro"/>
</dbReference>
<evidence type="ECO:0000256" key="6">
    <source>
        <dbReference type="RuleBase" id="RU000461"/>
    </source>
</evidence>
<dbReference type="CDD" id="cd11061">
    <property type="entry name" value="CYP67-like"/>
    <property type="match status" value="1"/>
</dbReference>
<sequence length="542" mass="61739">MFGSHSAVQWSLIMFSLPINTAELTFLIPLTLVAFLVLKPLLYYLLDPLDLRKYPAPSFLAATTHFWILKETWLQRRSRSIHRQHERLGDVIQIAPSLIIFNIPEAVPDIYGHAAARKLVKDTFYDKISGEERDIVNVIDHGDHSQRRKYLSNSFALKTVTDMEPVIGQNFQRLLDHLDGVADQSTNIPSGQTLDIRRWFNYFTLDVIGDMAFGLPMGFLGNGGDATRVKSAGRQEYCIPSTIDTLHRGTRLSTTLAQLSSIRCVKLVKRLCNTTNWLKQSTGAQGIEDFDNVCIDQLSERLGNGSPDRSQQDFMSKILKDREGKDRGLSFERLLSESIVFMNAGSETTAAALSSTLYFLLSNRKCFEKLRAEIDARLGPNHDGIISYDSAKDLPYLRACIDESLRLRPPIAYALQRLVVCPQGAIIAGYHIKQGTTVAVSPWTIHRNRKLYKNPDEFDPERWFDPEQLSNLRRYYIVFSQGPRQCLGRHIAIVELQILISTLVRRYNMYLADQEMNFVIFDRFNSNPGPLSVKVERRVFVD</sequence>
<comment type="similarity">
    <text evidence="6">Belongs to the cytochrome P450 family.</text>
</comment>
<keyword evidence="2 5" id="KW-0349">Heme</keyword>
<dbReference type="PANTHER" id="PTHR24305">
    <property type="entry name" value="CYTOCHROME P450"/>
    <property type="match status" value="1"/>
</dbReference>
<feature type="binding site" description="axial binding residue" evidence="5">
    <location>
        <position position="486"/>
    </location>
    <ligand>
        <name>heme</name>
        <dbReference type="ChEBI" id="CHEBI:30413"/>
    </ligand>
    <ligandPart>
        <name>Fe</name>
        <dbReference type="ChEBI" id="CHEBI:18248"/>
    </ligandPart>
</feature>
<dbReference type="GO" id="GO:0016705">
    <property type="term" value="F:oxidoreductase activity, acting on paired donors, with incorporation or reduction of molecular oxygen"/>
    <property type="evidence" value="ECO:0007669"/>
    <property type="project" value="InterPro"/>
</dbReference>
<dbReference type="InterPro" id="IPR017972">
    <property type="entry name" value="Cyt_P450_CS"/>
</dbReference>
<gene>
    <name evidence="8" type="ORF">FOXB_13454</name>
</gene>
<feature type="transmembrane region" description="Helical" evidence="7">
    <location>
        <begin position="24"/>
        <end position="46"/>
    </location>
</feature>
<dbReference type="Gene3D" id="1.10.630.10">
    <property type="entry name" value="Cytochrome P450"/>
    <property type="match status" value="1"/>
</dbReference>
<dbReference type="InterPro" id="IPR050121">
    <property type="entry name" value="Cytochrome_P450_monoxygenase"/>
</dbReference>
<dbReference type="OrthoDB" id="2789670at2759"/>
<dbReference type="GO" id="GO:0005506">
    <property type="term" value="F:iron ion binding"/>
    <property type="evidence" value="ECO:0007669"/>
    <property type="project" value="InterPro"/>
</dbReference>
<dbReference type="AlphaFoldDB" id="F9G472"/>
<keyword evidence="3 5" id="KW-0479">Metal-binding</keyword>
<dbReference type="PaxDb" id="5507-FOXG_09802P0"/>
<dbReference type="InterPro" id="IPR002401">
    <property type="entry name" value="Cyt_P450_E_grp-I"/>
</dbReference>
<dbReference type="InterPro" id="IPR001128">
    <property type="entry name" value="Cyt_P450"/>
</dbReference>
<evidence type="ECO:0000313" key="8">
    <source>
        <dbReference type="EMBL" id="EGU76036.1"/>
    </source>
</evidence>
<proteinExistence type="inferred from homology"/>
<protein>
    <recommendedName>
        <fullName evidence="9">Benzoate 4-monooxygenase cytochrome P450</fullName>
    </recommendedName>
</protein>
<dbReference type="InterPro" id="IPR036396">
    <property type="entry name" value="Cyt_P450_sf"/>
</dbReference>